<accession>A0AAV9XZ77</accession>
<dbReference type="InterPro" id="IPR002937">
    <property type="entry name" value="Amino_oxidase"/>
</dbReference>
<dbReference type="Pfam" id="PF13450">
    <property type="entry name" value="NAD_binding_8"/>
    <property type="match status" value="1"/>
</dbReference>
<proteinExistence type="predicted"/>
<dbReference type="GO" id="GO:0016491">
    <property type="term" value="F:oxidoreductase activity"/>
    <property type="evidence" value="ECO:0007669"/>
    <property type="project" value="InterPro"/>
</dbReference>
<comment type="caution">
    <text evidence="3">The sequence shown here is derived from an EMBL/GenBank/DDBJ whole genome shotgun (WGS) entry which is preliminary data.</text>
</comment>
<reference evidence="3 4" key="1">
    <citation type="submission" date="2023-10" db="EMBL/GenBank/DDBJ databases">
        <title>Comparative genomics analysis reveals potential genetic determinants of host preference in Cryptosporidium xiaoi.</title>
        <authorList>
            <person name="Xiao L."/>
            <person name="Li J."/>
        </authorList>
    </citation>
    <scope>NUCLEOTIDE SEQUENCE [LARGE SCALE GENOMIC DNA]</scope>
    <source>
        <strain evidence="3 4">52996</strain>
    </source>
</reference>
<organism evidence="3 4">
    <name type="scientific">Cryptosporidium xiaoi</name>
    <dbReference type="NCBI Taxonomy" id="659607"/>
    <lineage>
        <taxon>Eukaryota</taxon>
        <taxon>Sar</taxon>
        <taxon>Alveolata</taxon>
        <taxon>Apicomplexa</taxon>
        <taxon>Conoidasida</taxon>
        <taxon>Coccidia</taxon>
        <taxon>Eucoccidiorida</taxon>
        <taxon>Eimeriorina</taxon>
        <taxon>Cryptosporidiidae</taxon>
        <taxon>Cryptosporidium</taxon>
    </lineage>
</organism>
<dbReference type="InterPro" id="IPR001841">
    <property type="entry name" value="Znf_RING"/>
</dbReference>
<sequence>MKNINYNVVGDKLLYNIKCSSKNGNSNVKDDYDDNNSIRDINSENYIGKILLNCYDGECGSSNISNTTKSINSLSRTSSKNSENFSRIEKNTIISACKYNYHFLSMIKKGLICFSCGTLLKSNKLEIDIKSIQTCPSSSDVTSYNCSVDVCGRSVCHSCFQYSKSQNVLLYKSETSRCIICEYQLIYNKNNPQNQRNTAEWHWDFHTSDDLMFLRKIRGSLINGNGLHIELSDKRQGCWRRRKEGKRKHFSFKQHGGFFESRAVALEFSSVYIKSNNSERPSAPLMITAINDNYSNIVPKRIQRYYLNRQQKVIMSSLSDTSCIICFEKQNSGHEIKFIKCTSCGRTYCGACIQYIKFSNPKNEIAKNIFNKDIICALCYHSNLKSTKDFATFIHEFQFILPSNTTLIKFDRFNMKWRTPYGSVSVLEAGGILESRKEAYIQLENGQNSEMTNYYDRNIFYGEFNNKVGYYTQFVKNGVLRIYGPFDTFDEAGRRWDLDTLKYYGAEKAMRKAFFPKLLTWLSLPQTLQRYFLAPWIIWSMEKEDKNKRLENKFNQVNKISKNYDIIIIGAGLSGLKSAEILLEKGLDVLILEAQTAPFGRISGYNKWVDHIRKVKKESCFFRENASNQEIPGEHTSALTEENINISNELVKLSISLLEEAVIDIFHPLSTVLDQPIKELICISGEYFEIGNPTKIILEKVKELSETINWRFLLLNYCIPLSMKRLNIKTLPQATRKYIEKITIGNYGENLYKSLEQFYWEILPRFVGFEEMPWREYWRSPKNSYWENEPINTIHHSDTKNKAQDENYLLNFEIESISQNNLILSKIMYNNVVTDILFNSETSQVNVRVSDGTWYSSSCVISTLPIGVLKKSTQTSDNQNIDSNCSLSSSSPPLQNNRSCQTNKFLASKNANGNGTCIKFTPSLPYETIRSLKLLEMSSYTEVYLELDDSHSKVKLDLWFSKIGDKIHHLDYPSLTFYTSKYTPNTVICGISPPLADKLVTNKESELTSQKLANICYGILNEISPKDVEFKMAKYFVKSWKDDPFSYGSIPIHSNDSKESNISQLIKPHYEGHLYFAGDGTTVDGFGSIKGALLSAKRVTTQVCQFLSN</sequence>
<evidence type="ECO:0000259" key="2">
    <source>
        <dbReference type="SMART" id="SM00184"/>
    </source>
</evidence>
<dbReference type="SUPFAM" id="SSF51905">
    <property type="entry name" value="FAD/NAD(P)-binding domain"/>
    <property type="match status" value="1"/>
</dbReference>
<evidence type="ECO:0000256" key="1">
    <source>
        <dbReference type="SAM" id="MobiDB-lite"/>
    </source>
</evidence>
<dbReference type="InterPro" id="IPR036188">
    <property type="entry name" value="FAD/NAD-bd_sf"/>
</dbReference>
<gene>
    <name evidence="3" type="ORF">RS030_192793</name>
</gene>
<protein>
    <recommendedName>
        <fullName evidence="2">RING-type domain-containing protein</fullName>
    </recommendedName>
</protein>
<dbReference type="Pfam" id="PF01593">
    <property type="entry name" value="Amino_oxidase"/>
    <property type="match status" value="1"/>
</dbReference>
<feature type="domain" description="RING-type" evidence="2">
    <location>
        <begin position="135"/>
        <end position="181"/>
    </location>
</feature>
<dbReference type="EMBL" id="JAWDEY010000010">
    <property type="protein sequence ID" value="KAK6590018.1"/>
    <property type="molecule type" value="Genomic_DNA"/>
</dbReference>
<dbReference type="Gene3D" id="3.50.50.60">
    <property type="entry name" value="FAD/NAD(P)-binding domain"/>
    <property type="match status" value="3"/>
</dbReference>
<dbReference type="PANTHER" id="PTHR10742">
    <property type="entry name" value="FLAVIN MONOAMINE OXIDASE"/>
    <property type="match status" value="1"/>
</dbReference>
<dbReference type="PANTHER" id="PTHR10742:SF410">
    <property type="entry name" value="LYSINE-SPECIFIC HISTONE DEMETHYLASE 2"/>
    <property type="match status" value="1"/>
</dbReference>
<name>A0AAV9XZ77_9CRYT</name>
<evidence type="ECO:0000313" key="3">
    <source>
        <dbReference type="EMBL" id="KAK6590018.1"/>
    </source>
</evidence>
<feature type="compositionally biased region" description="Polar residues" evidence="1">
    <location>
        <begin position="875"/>
        <end position="885"/>
    </location>
</feature>
<evidence type="ECO:0000313" key="4">
    <source>
        <dbReference type="Proteomes" id="UP001311799"/>
    </source>
</evidence>
<dbReference type="InterPro" id="IPR050281">
    <property type="entry name" value="Flavin_monoamine_oxidase"/>
</dbReference>
<keyword evidence="4" id="KW-1185">Reference proteome</keyword>
<feature type="region of interest" description="Disordered" evidence="1">
    <location>
        <begin position="875"/>
        <end position="895"/>
    </location>
</feature>
<dbReference type="Proteomes" id="UP001311799">
    <property type="component" value="Unassembled WGS sequence"/>
</dbReference>
<dbReference type="AlphaFoldDB" id="A0AAV9XZ77"/>
<feature type="domain" description="RING-type" evidence="2">
    <location>
        <begin position="323"/>
        <end position="379"/>
    </location>
</feature>
<dbReference type="SMART" id="SM00184">
    <property type="entry name" value="RING"/>
    <property type="match status" value="2"/>
</dbReference>